<feature type="compositionally biased region" description="Polar residues" evidence="1">
    <location>
        <begin position="1"/>
        <end position="16"/>
    </location>
</feature>
<evidence type="ECO:0000313" key="2">
    <source>
        <dbReference type="EMBL" id="GAA3637435.1"/>
    </source>
</evidence>
<sequence>MFTSAATGAPENSGTRTRQDTLPDDPLMITIRARRPFGRGRDEELGPGSLVATVGRLGDGRLGTGNSALIDVCGATLVGADETEGAVSSSPPSAGAPAVATQPLAASPSASPAASPAAPVRRSRLAFPGFVIYSAPAAEESGPTPARTVISAR</sequence>
<reference evidence="3" key="1">
    <citation type="journal article" date="2019" name="Int. J. Syst. Evol. Microbiol.">
        <title>The Global Catalogue of Microorganisms (GCM) 10K type strain sequencing project: providing services to taxonomists for standard genome sequencing and annotation.</title>
        <authorList>
            <consortium name="The Broad Institute Genomics Platform"/>
            <consortium name="The Broad Institute Genome Sequencing Center for Infectious Disease"/>
            <person name="Wu L."/>
            <person name="Ma J."/>
        </authorList>
    </citation>
    <scope>NUCLEOTIDE SEQUENCE [LARGE SCALE GENOMIC DNA]</scope>
    <source>
        <strain evidence="3">JCM 16929</strain>
    </source>
</reference>
<evidence type="ECO:0000313" key="3">
    <source>
        <dbReference type="Proteomes" id="UP001501490"/>
    </source>
</evidence>
<keyword evidence="3" id="KW-1185">Reference proteome</keyword>
<comment type="caution">
    <text evidence="2">The sequence shown here is derived from an EMBL/GenBank/DDBJ whole genome shotgun (WGS) entry which is preliminary data.</text>
</comment>
<feature type="compositionally biased region" description="Low complexity" evidence="1">
    <location>
        <begin position="85"/>
        <end position="119"/>
    </location>
</feature>
<organism evidence="2 3">
    <name type="scientific">Microlunatus ginsengisoli</name>
    <dbReference type="NCBI Taxonomy" id="363863"/>
    <lineage>
        <taxon>Bacteria</taxon>
        <taxon>Bacillati</taxon>
        <taxon>Actinomycetota</taxon>
        <taxon>Actinomycetes</taxon>
        <taxon>Propionibacteriales</taxon>
        <taxon>Propionibacteriaceae</taxon>
        <taxon>Microlunatus</taxon>
    </lineage>
</organism>
<gene>
    <name evidence="2" type="ORF">GCM10022236_44960</name>
</gene>
<proteinExistence type="predicted"/>
<dbReference type="EMBL" id="BAABAB010000044">
    <property type="protein sequence ID" value="GAA3637435.1"/>
    <property type="molecule type" value="Genomic_DNA"/>
</dbReference>
<name>A0ABP7APD8_9ACTN</name>
<accession>A0ABP7APD8</accession>
<feature type="region of interest" description="Disordered" evidence="1">
    <location>
        <begin position="1"/>
        <end position="27"/>
    </location>
</feature>
<feature type="region of interest" description="Disordered" evidence="1">
    <location>
        <begin position="83"/>
        <end position="119"/>
    </location>
</feature>
<evidence type="ECO:0000256" key="1">
    <source>
        <dbReference type="SAM" id="MobiDB-lite"/>
    </source>
</evidence>
<dbReference type="Proteomes" id="UP001501490">
    <property type="component" value="Unassembled WGS sequence"/>
</dbReference>
<protein>
    <submittedName>
        <fullName evidence="2">Uncharacterized protein</fullName>
    </submittedName>
</protein>